<keyword evidence="3" id="KW-0378">Hydrolase</keyword>
<proteinExistence type="predicted"/>
<evidence type="ECO:0000259" key="2">
    <source>
        <dbReference type="Pfam" id="PF00144"/>
    </source>
</evidence>
<dbReference type="EC" id="3.-.-.-" evidence="3"/>
<dbReference type="InterPro" id="IPR001466">
    <property type="entry name" value="Beta-lactam-related"/>
</dbReference>
<dbReference type="SUPFAM" id="SSF56601">
    <property type="entry name" value="beta-lactamase/transpeptidase-like"/>
    <property type="match status" value="1"/>
</dbReference>
<keyword evidence="4" id="KW-1185">Reference proteome</keyword>
<protein>
    <submittedName>
        <fullName evidence="3">Serine hydrolase domain-containing protein</fullName>
        <ecNumber evidence="3">3.-.-.-</ecNumber>
    </submittedName>
</protein>
<evidence type="ECO:0000256" key="1">
    <source>
        <dbReference type="SAM" id="SignalP"/>
    </source>
</evidence>
<dbReference type="Pfam" id="PF00144">
    <property type="entry name" value="Beta-lactamase"/>
    <property type="match status" value="1"/>
</dbReference>
<gene>
    <name evidence="3" type="ORF">ACFPZ3_39310</name>
</gene>
<sequence length="410" mass="43903">MTLRLRTLARRLGAVILALSTAGALASPAAAQDGGLDRQALRQSLDAVRDAGMYGIYSNVVDGRQSWKGASGVADVETSRPMRADMVHRAGSITKTFTSVAVLQQAGRGTIELDAPIGRYLPGLVPGERGQRITVRMLLNHTSHIADYDTLVFTSAETLEAYRFRTFAPEELVNLALAAPATGEPGTAGTYSNTNYILLGLLLKRVTGVSPERYITDNVIRRAGLRHTSFPRTPFIPGPHSKAYESLFGLIDPPKDFSVYNPSVMGMAGSIVSTMEDLNRFYRALLRGELLGAGLLAEMRKTASVDGAAYGLGIFPVDLPCGRFWGHNGGVFGMATFSFSSPDGGRQLSFGYNLTGYQRLDENGVPVPSPIDAAVLQHLLVALCGPGTARTSTLDGIMMRPRQPGVVAGW</sequence>
<feature type="signal peptide" evidence="1">
    <location>
        <begin position="1"/>
        <end position="26"/>
    </location>
</feature>
<dbReference type="PANTHER" id="PTHR46825">
    <property type="entry name" value="D-ALANYL-D-ALANINE-CARBOXYPEPTIDASE/ENDOPEPTIDASE AMPH"/>
    <property type="match status" value="1"/>
</dbReference>
<feature type="chain" id="PRO_5046635574" evidence="1">
    <location>
        <begin position="27"/>
        <end position="410"/>
    </location>
</feature>
<dbReference type="RefSeq" id="WP_379519440.1">
    <property type="nucleotide sequence ID" value="NZ_JBHSPA010000048.1"/>
</dbReference>
<dbReference type="EMBL" id="JBHSPA010000048">
    <property type="protein sequence ID" value="MFC5829947.1"/>
    <property type="molecule type" value="Genomic_DNA"/>
</dbReference>
<comment type="caution">
    <text evidence="3">The sequence shown here is derived from an EMBL/GenBank/DDBJ whole genome shotgun (WGS) entry which is preliminary data.</text>
</comment>
<dbReference type="GO" id="GO:0016787">
    <property type="term" value="F:hydrolase activity"/>
    <property type="evidence" value="ECO:0007669"/>
    <property type="project" value="UniProtKB-KW"/>
</dbReference>
<evidence type="ECO:0000313" key="3">
    <source>
        <dbReference type="EMBL" id="MFC5829947.1"/>
    </source>
</evidence>
<dbReference type="InterPro" id="IPR012338">
    <property type="entry name" value="Beta-lactam/transpept-like"/>
</dbReference>
<evidence type="ECO:0000313" key="4">
    <source>
        <dbReference type="Proteomes" id="UP001596058"/>
    </source>
</evidence>
<keyword evidence="1" id="KW-0732">Signal</keyword>
<accession>A0ABW1CXR6</accession>
<feature type="domain" description="Beta-lactamase-related" evidence="2">
    <location>
        <begin position="52"/>
        <end position="334"/>
    </location>
</feature>
<organism evidence="3 4">
    <name type="scientific">Nonomuraea insulae</name>
    <dbReference type="NCBI Taxonomy" id="1616787"/>
    <lineage>
        <taxon>Bacteria</taxon>
        <taxon>Bacillati</taxon>
        <taxon>Actinomycetota</taxon>
        <taxon>Actinomycetes</taxon>
        <taxon>Streptosporangiales</taxon>
        <taxon>Streptosporangiaceae</taxon>
        <taxon>Nonomuraea</taxon>
    </lineage>
</organism>
<dbReference type="PANTHER" id="PTHR46825:SF7">
    <property type="entry name" value="D-ALANYL-D-ALANINE CARBOXYPEPTIDASE"/>
    <property type="match status" value="1"/>
</dbReference>
<dbReference type="Gene3D" id="3.40.710.10">
    <property type="entry name" value="DD-peptidase/beta-lactamase superfamily"/>
    <property type="match status" value="1"/>
</dbReference>
<reference evidence="4" key="1">
    <citation type="journal article" date="2019" name="Int. J. Syst. Evol. Microbiol.">
        <title>The Global Catalogue of Microorganisms (GCM) 10K type strain sequencing project: providing services to taxonomists for standard genome sequencing and annotation.</title>
        <authorList>
            <consortium name="The Broad Institute Genomics Platform"/>
            <consortium name="The Broad Institute Genome Sequencing Center for Infectious Disease"/>
            <person name="Wu L."/>
            <person name="Ma J."/>
        </authorList>
    </citation>
    <scope>NUCLEOTIDE SEQUENCE [LARGE SCALE GENOMIC DNA]</scope>
    <source>
        <strain evidence="4">CCUG 53903</strain>
    </source>
</reference>
<dbReference type="InterPro" id="IPR050491">
    <property type="entry name" value="AmpC-like"/>
</dbReference>
<name>A0ABW1CXR6_9ACTN</name>
<dbReference type="Proteomes" id="UP001596058">
    <property type="component" value="Unassembled WGS sequence"/>
</dbReference>